<name>A0A3P7NWL8_DIBLA</name>
<evidence type="ECO:0000313" key="2">
    <source>
        <dbReference type="Proteomes" id="UP000281553"/>
    </source>
</evidence>
<keyword evidence="2" id="KW-1185">Reference proteome</keyword>
<dbReference type="EMBL" id="UYRU01098973">
    <property type="protein sequence ID" value="VDN40548.1"/>
    <property type="molecule type" value="Genomic_DNA"/>
</dbReference>
<evidence type="ECO:0000313" key="1">
    <source>
        <dbReference type="EMBL" id="VDN40548.1"/>
    </source>
</evidence>
<dbReference type="AlphaFoldDB" id="A0A3P7NWL8"/>
<accession>A0A3P7NWL8</accession>
<proteinExistence type="predicted"/>
<dbReference type="OrthoDB" id="60477at2759"/>
<sequence length="67" mass="8090">MEVEVDPRSACVLKVYTDMQLLRDNLTRQPFALTDKMDEADILWLNQHYKDFRQLGFLYIRRPPLYV</sequence>
<dbReference type="Proteomes" id="UP000281553">
    <property type="component" value="Unassembled WGS sequence"/>
</dbReference>
<protein>
    <submittedName>
        <fullName evidence="1">Uncharacterized protein</fullName>
    </submittedName>
</protein>
<gene>
    <name evidence="1" type="ORF">DILT_LOCUS18278</name>
</gene>
<reference evidence="1 2" key="1">
    <citation type="submission" date="2018-11" db="EMBL/GenBank/DDBJ databases">
        <authorList>
            <consortium name="Pathogen Informatics"/>
        </authorList>
    </citation>
    <scope>NUCLEOTIDE SEQUENCE [LARGE SCALE GENOMIC DNA]</scope>
</reference>
<organism evidence="1 2">
    <name type="scientific">Dibothriocephalus latus</name>
    <name type="common">Fish tapeworm</name>
    <name type="synonym">Diphyllobothrium latum</name>
    <dbReference type="NCBI Taxonomy" id="60516"/>
    <lineage>
        <taxon>Eukaryota</taxon>
        <taxon>Metazoa</taxon>
        <taxon>Spiralia</taxon>
        <taxon>Lophotrochozoa</taxon>
        <taxon>Platyhelminthes</taxon>
        <taxon>Cestoda</taxon>
        <taxon>Eucestoda</taxon>
        <taxon>Diphyllobothriidea</taxon>
        <taxon>Diphyllobothriidae</taxon>
        <taxon>Dibothriocephalus</taxon>
    </lineage>
</organism>